<keyword evidence="3" id="KW-1185">Reference proteome</keyword>
<organism evidence="2 3">
    <name type="scientific">Chitinophaga parva</name>
    <dbReference type="NCBI Taxonomy" id="2169414"/>
    <lineage>
        <taxon>Bacteria</taxon>
        <taxon>Pseudomonadati</taxon>
        <taxon>Bacteroidota</taxon>
        <taxon>Chitinophagia</taxon>
        <taxon>Chitinophagales</taxon>
        <taxon>Chitinophagaceae</taxon>
        <taxon>Chitinophaga</taxon>
    </lineage>
</organism>
<evidence type="ECO:0000313" key="2">
    <source>
        <dbReference type="EMBL" id="PUZ21678.1"/>
    </source>
</evidence>
<keyword evidence="1" id="KW-0732">Signal</keyword>
<proteinExistence type="predicted"/>
<dbReference type="AlphaFoldDB" id="A0A2T7BBH6"/>
<evidence type="ECO:0000313" key="3">
    <source>
        <dbReference type="Proteomes" id="UP000244450"/>
    </source>
</evidence>
<reference evidence="2 3" key="1">
    <citation type="submission" date="2018-04" db="EMBL/GenBank/DDBJ databases">
        <title>Chitinophaga fuyangensis sp. nov., isolated from soil in a chemical factory.</title>
        <authorList>
            <person name="Chen K."/>
        </authorList>
    </citation>
    <scope>NUCLEOTIDE SEQUENCE [LARGE SCALE GENOMIC DNA]</scope>
    <source>
        <strain evidence="2 3">LY-1</strain>
    </source>
</reference>
<feature type="chain" id="PRO_5015588576" description="Lipoprotein" evidence="1">
    <location>
        <begin position="24"/>
        <end position="200"/>
    </location>
</feature>
<comment type="caution">
    <text evidence="2">The sequence shown here is derived from an EMBL/GenBank/DDBJ whole genome shotgun (WGS) entry which is preliminary data.</text>
</comment>
<feature type="signal peptide" evidence="1">
    <location>
        <begin position="1"/>
        <end position="23"/>
    </location>
</feature>
<sequence>MRKFAFVFALGTLVMLACNSSNNKNSGNAGDSTDATIADTALAGMNRTATANDSLAANALPSVMPDIDTSDAPIAALANLTTVKLDKIHGIPDFIQGCSDGSAETEQDFETEHYIFVSDGQSVGMLIINGVRVYLRADLAHSSEDDNNVAYVGHGFRVHIVLSNQQSHEASDSFTYQGTLEVLKDGKSVYKTRIWGGGAC</sequence>
<dbReference type="RefSeq" id="WP_108689330.1">
    <property type="nucleotide sequence ID" value="NZ_QCYK01000004.1"/>
</dbReference>
<gene>
    <name evidence="2" type="ORF">DCC81_24110</name>
</gene>
<dbReference type="PROSITE" id="PS51257">
    <property type="entry name" value="PROKAR_LIPOPROTEIN"/>
    <property type="match status" value="1"/>
</dbReference>
<name>A0A2T7BBH6_9BACT</name>
<dbReference type="EMBL" id="QCYK01000004">
    <property type="protein sequence ID" value="PUZ21678.1"/>
    <property type="molecule type" value="Genomic_DNA"/>
</dbReference>
<dbReference type="Proteomes" id="UP000244450">
    <property type="component" value="Unassembled WGS sequence"/>
</dbReference>
<dbReference type="OrthoDB" id="9951600at2"/>
<accession>A0A2T7BBH6</accession>
<evidence type="ECO:0000256" key="1">
    <source>
        <dbReference type="SAM" id="SignalP"/>
    </source>
</evidence>
<evidence type="ECO:0008006" key="4">
    <source>
        <dbReference type="Google" id="ProtNLM"/>
    </source>
</evidence>
<protein>
    <recommendedName>
        <fullName evidence="4">Lipoprotein</fullName>
    </recommendedName>
</protein>